<dbReference type="InterPro" id="IPR035952">
    <property type="entry name" value="Rhomboid-like_sf"/>
</dbReference>
<evidence type="ECO:0000256" key="3">
    <source>
        <dbReference type="ARBA" id="ARBA00022670"/>
    </source>
</evidence>
<evidence type="ECO:0000256" key="7">
    <source>
        <dbReference type="ARBA" id="ARBA00023136"/>
    </source>
</evidence>
<dbReference type="Proteomes" id="UP001054902">
    <property type="component" value="Unassembled WGS sequence"/>
</dbReference>
<evidence type="ECO:0000256" key="4">
    <source>
        <dbReference type="ARBA" id="ARBA00022692"/>
    </source>
</evidence>
<evidence type="ECO:0000256" key="5">
    <source>
        <dbReference type="ARBA" id="ARBA00022801"/>
    </source>
</evidence>
<comment type="caution">
    <text evidence="10">The sequence shown here is derived from an EMBL/GenBank/DDBJ whole genome shotgun (WGS) entry which is preliminary data.</text>
</comment>
<keyword evidence="4 8" id="KW-0812">Transmembrane</keyword>
<keyword evidence="11" id="KW-1185">Reference proteome</keyword>
<keyword evidence="6 8" id="KW-1133">Transmembrane helix</keyword>
<feature type="transmembrane region" description="Helical" evidence="8">
    <location>
        <begin position="111"/>
        <end position="133"/>
    </location>
</feature>
<dbReference type="GO" id="GO:0016020">
    <property type="term" value="C:membrane"/>
    <property type="evidence" value="ECO:0007669"/>
    <property type="project" value="UniProtKB-SubCell"/>
</dbReference>
<keyword evidence="5" id="KW-0378">Hydrolase</keyword>
<feature type="transmembrane region" description="Helical" evidence="8">
    <location>
        <begin position="12"/>
        <end position="38"/>
    </location>
</feature>
<dbReference type="SUPFAM" id="SSF144091">
    <property type="entry name" value="Rhomboid-like"/>
    <property type="match status" value="1"/>
</dbReference>
<evidence type="ECO:0000256" key="2">
    <source>
        <dbReference type="ARBA" id="ARBA00009045"/>
    </source>
</evidence>
<dbReference type="InterPro" id="IPR022764">
    <property type="entry name" value="Peptidase_S54_rhomboid_dom"/>
</dbReference>
<accession>A0AAD3D4N8</accession>
<dbReference type="GO" id="GO:0006508">
    <property type="term" value="P:proteolysis"/>
    <property type="evidence" value="ECO:0007669"/>
    <property type="project" value="UniProtKB-KW"/>
</dbReference>
<dbReference type="AlphaFoldDB" id="A0AAD3D4N8"/>
<dbReference type="Gene3D" id="1.20.1540.10">
    <property type="entry name" value="Rhomboid-like"/>
    <property type="match status" value="1"/>
</dbReference>
<keyword evidence="3" id="KW-0645">Protease</keyword>
<evidence type="ECO:0000259" key="9">
    <source>
        <dbReference type="Pfam" id="PF01694"/>
    </source>
</evidence>
<dbReference type="EMBL" id="BLLK01000055">
    <property type="protein sequence ID" value="GFH56655.1"/>
    <property type="molecule type" value="Genomic_DNA"/>
</dbReference>
<sequence>MYPYAVIYRHQIYRMITSAFFHGGLMHIGMNMLSYAALGKTLENHLGTLFLAFTVVNSVVYSSFLYLFISVIASMIGYSTWMTTQSLGFSGVLFHLLVLESYRNPNASHSIFGIITVSSKIYPWAMLLVIQFLLPNISFLGHFSGILTGLLQLNGYLKYTIPSPESLRMYDDLEGLTFITNCPNFVDTPSNDQYVMFMRTSGENASVGQMFRGAIIVIQNLWDTIMFIVLGRRRQDDERPVHESYSILNEDEWNGIPSQSEIQQSEMV</sequence>
<dbReference type="PANTHER" id="PTHR43066:SF1">
    <property type="entry name" value="RHOMBOID PROTEIN 2"/>
    <property type="match status" value="1"/>
</dbReference>
<keyword evidence="7 8" id="KW-0472">Membrane</keyword>
<reference evidence="10 11" key="1">
    <citation type="journal article" date="2021" name="Sci. Rep.">
        <title>The genome of the diatom Chaetoceros tenuissimus carries an ancient integrated fragment of an extant virus.</title>
        <authorList>
            <person name="Hongo Y."/>
            <person name="Kimura K."/>
            <person name="Takaki Y."/>
            <person name="Yoshida Y."/>
            <person name="Baba S."/>
            <person name="Kobayashi G."/>
            <person name="Nagasaki K."/>
            <person name="Hano T."/>
            <person name="Tomaru Y."/>
        </authorList>
    </citation>
    <scope>NUCLEOTIDE SEQUENCE [LARGE SCALE GENOMIC DNA]</scope>
    <source>
        <strain evidence="10 11">NIES-3715</strain>
    </source>
</reference>
<protein>
    <recommendedName>
        <fullName evidence="9">Peptidase S54 rhomboid domain-containing protein</fullName>
    </recommendedName>
</protein>
<dbReference type="GO" id="GO:0004252">
    <property type="term" value="F:serine-type endopeptidase activity"/>
    <property type="evidence" value="ECO:0007669"/>
    <property type="project" value="InterPro"/>
</dbReference>
<organism evidence="10 11">
    <name type="scientific">Chaetoceros tenuissimus</name>
    <dbReference type="NCBI Taxonomy" id="426638"/>
    <lineage>
        <taxon>Eukaryota</taxon>
        <taxon>Sar</taxon>
        <taxon>Stramenopiles</taxon>
        <taxon>Ochrophyta</taxon>
        <taxon>Bacillariophyta</taxon>
        <taxon>Coscinodiscophyceae</taxon>
        <taxon>Chaetocerotophycidae</taxon>
        <taxon>Chaetocerotales</taxon>
        <taxon>Chaetocerotaceae</taxon>
        <taxon>Chaetoceros</taxon>
    </lineage>
</organism>
<proteinExistence type="inferred from homology"/>
<dbReference type="Pfam" id="PF01694">
    <property type="entry name" value="Rhomboid"/>
    <property type="match status" value="1"/>
</dbReference>
<evidence type="ECO:0000256" key="8">
    <source>
        <dbReference type="SAM" id="Phobius"/>
    </source>
</evidence>
<gene>
    <name evidence="10" type="ORF">CTEN210_13131</name>
</gene>
<evidence type="ECO:0000256" key="1">
    <source>
        <dbReference type="ARBA" id="ARBA00004141"/>
    </source>
</evidence>
<feature type="transmembrane region" description="Helical" evidence="8">
    <location>
        <begin position="50"/>
        <end position="72"/>
    </location>
</feature>
<dbReference type="PANTHER" id="PTHR43066">
    <property type="entry name" value="RHOMBOID-RELATED PROTEIN"/>
    <property type="match status" value="1"/>
</dbReference>
<evidence type="ECO:0000256" key="6">
    <source>
        <dbReference type="ARBA" id="ARBA00022989"/>
    </source>
</evidence>
<evidence type="ECO:0000313" key="10">
    <source>
        <dbReference type="EMBL" id="GFH56655.1"/>
    </source>
</evidence>
<feature type="domain" description="Peptidase S54 rhomboid" evidence="9">
    <location>
        <begin position="10"/>
        <end position="151"/>
    </location>
</feature>
<comment type="similarity">
    <text evidence="2">Belongs to the peptidase S54 family.</text>
</comment>
<comment type="subcellular location">
    <subcellularLocation>
        <location evidence="1">Membrane</location>
        <topology evidence="1">Multi-pass membrane protein</topology>
    </subcellularLocation>
</comment>
<name>A0AAD3D4N8_9STRA</name>
<evidence type="ECO:0000313" key="11">
    <source>
        <dbReference type="Proteomes" id="UP001054902"/>
    </source>
</evidence>
<feature type="transmembrane region" description="Helical" evidence="8">
    <location>
        <begin position="78"/>
        <end position="99"/>
    </location>
</feature>